<accession>A0AAV8ZUY5</accession>
<feature type="compositionally biased region" description="Acidic residues" evidence="4">
    <location>
        <begin position="391"/>
        <end position="401"/>
    </location>
</feature>
<feature type="compositionally biased region" description="Basic and acidic residues" evidence="4">
    <location>
        <begin position="380"/>
        <end position="389"/>
    </location>
</feature>
<dbReference type="InterPro" id="IPR005018">
    <property type="entry name" value="DOMON_domain"/>
</dbReference>
<sequence length="782" mass="87377">MDKHLYTFKTGIPLSRHLSVIHFKMFKEQISRMIIAALFSIFLSATQALPEGAPTSVCQTMMPNHGGGLPPQVGLSPYSIVPRRQGGAVLVSVGSTLGVRFQGFLLQGRTPFGEVLGEFDGSSTSDGHTIDCAEPGDSITHVNPSEKENLDVIWKPPQGFEGVVSPPVQITKRAVNDPIPSSPNRPNRPTTTTPPNFMPEVHREAAMDFDPFYDGCTVNKLCFGAPSNCVGSRSCKAVVAVTVTGDKYDFELKADSNAAWVGVGLSDDEKMGDDSVIECVKRGSGVASYMSWTSSSPYSAVRLNNPQLGIQLLNSSIIDDVIYCKVRRDVITNVNGRTFDLINDKYNLLIAAGSSVNDVTEQIISKKFVKKNADKKTKLRKDREIRNADESSSESEEEGDRTDDNVVELRRLIDNSKFGGNIVAELDLQINIKWVSVKCDLDTGAQTSVIGYKCYCKLINKQNPKLIPSPYKLRNYENSQIPVLGEVKIPCKRNNKKYSLVLQVMDVDSNPVLSANVCKILGFVKFCNILHVNEKISEQMNSELKINEEILQVHRIEVEKTIINKFSSVFEGYGELSGEVNLETDENVPPIIQQPSRIAFQLREPLRKEPSHLVETQIIIKEDQHTNWVYHKYSNDLTTQDGLIFRVTISVQVNPETSKEWCKGYINTKLSERSYVVEVEGKEYRRNVVNIKPFVSEKTEALPYIIKQPQIDKSVVPKKQLDFNKPGIEPSIESAPNILSPSEVDIPEVTDNQQRLSQFKEVIMFLMRSNCHLQTIPMTVLR</sequence>
<feature type="domain" description="DOMON" evidence="5">
    <location>
        <begin position="235"/>
        <end position="353"/>
    </location>
</feature>
<dbReference type="PANTHER" id="PTHR45828:SF38">
    <property type="entry name" value="FERRIC-CHELATE REDUCTASE 1 HOMOLOG-RELATED"/>
    <property type="match status" value="1"/>
</dbReference>
<dbReference type="GO" id="GO:0140571">
    <property type="term" value="F:transmembrane ascorbate ferrireductase activity"/>
    <property type="evidence" value="ECO:0007669"/>
    <property type="project" value="TreeGrafter"/>
</dbReference>
<keyword evidence="7" id="KW-1185">Reference proteome</keyword>
<dbReference type="CDD" id="cd05481">
    <property type="entry name" value="retropepsin_like_LTR_1"/>
    <property type="match status" value="1"/>
</dbReference>
<dbReference type="Gene3D" id="2.60.40.4060">
    <property type="entry name" value="Reeler domain"/>
    <property type="match status" value="1"/>
</dbReference>
<dbReference type="Pfam" id="PF02014">
    <property type="entry name" value="Reeler"/>
    <property type="match status" value="1"/>
</dbReference>
<dbReference type="Pfam" id="PF03351">
    <property type="entry name" value="DOMON"/>
    <property type="match status" value="1"/>
</dbReference>
<dbReference type="CDD" id="cd08544">
    <property type="entry name" value="Reeler"/>
    <property type="match status" value="1"/>
</dbReference>
<dbReference type="InterPro" id="IPR051237">
    <property type="entry name" value="Ferric-chelate_Red/DefProt"/>
</dbReference>
<name>A0AAV8ZUY5_9CUCU</name>
<proteinExistence type="predicted"/>
<dbReference type="PROSITE" id="PS50836">
    <property type="entry name" value="DOMON"/>
    <property type="match status" value="1"/>
</dbReference>
<dbReference type="CDD" id="cd09628">
    <property type="entry name" value="DOMON_SDR_2_like"/>
    <property type="match status" value="1"/>
</dbReference>
<keyword evidence="3" id="KW-0408">Iron</keyword>
<dbReference type="EMBL" id="JANEYF010000161">
    <property type="protein sequence ID" value="KAJ8971790.1"/>
    <property type="molecule type" value="Genomic_DNA"/>
</dbReference>
<gene>
    <name evidence="6" type="ORF">NQ314_000536</name>
</gene>
<feature type="region of interest" description="Disordered" evidence="4">
    <location>
        <begin position="173"/>
        <end position="198"/>
    </location>
</feature>
<evidence type="ECO:0000256" key="3">
    <source>
        <dbReference type="ARBA" id="ARBA00023004"/>
    </source>
</evidence>
<organism evidence="6 7">
    <name type="scientific">Rhamnusium bicolor</name>
    <dbReference type="NCBI Taxonomy" id="1586634"/>
    <lineage>
        <taxon>Eukaryota</taxon>
        <taxon>Metazoa</taxon>
        <taxon>Ecdysozoa</taxon>
        <taxon>Arthropoda</taxon>
        <taxon>Hexapoda</taxon>
        <taxon>Insecta</taxon>
        <taxon>Pterygota</taxon>
        <taxon>Neoptera</taxon>
        <taxon>Endopterygota</taxon>
        <taxon>Coleoptera</taxon>
        <taxon>Polyphaga</taxon>
        <taxon>Cucujiformia</taxon>
        <taxon>Chrysomeloidea</taxon>
        <taxon>Cerambycidae</taxon>
        <taxon>Lepturinae</taxon>
        <taxon>Rhagiini</taxon>
        <taxon>Rhamnusium</taxon>
    </lineage>
</organism>
<protein>
    <recommendedName>
        <fullName evidence="5">DOMON domain-containing protein</fullName>
    </recommendedName>
</protein>
<comment type="caution">
    <text evidence="6">The sequence shown here is derived from an EMBL/GenBank/DDBJ whole genome shotgun (WGS) entry which is preliminary data.</text>
</comment>
<evidence type="ECO:0000259" key="5">
    <source>
        <dbReference type="PROSITE" id="PS50836"/>
    </source>
</evidence>
<reference evidence="6" key="1">
    <citation type="journal article" date="2023" name="Insect Mol. Biol.">
        <title>Genome sequencing provides insights into the evolution of gene families encoding plant cell wall-degrading enzymes in longhorned beetles.</title>
        <authorList>
            <person name="Shin N.R."/>
            <person name="Okamura Y."/>
            <person name="Kirsch R."/>
            <person name="Pauchet Y."/>
        </authorList>
    </citation>
    <scope>NUCLEOTIDE SEQUENCE</scope>
    <source>
        <strain evidence="6">RBIC_L_NR</strain>
    </source>
</reference>
<evidence type="ECO:0000313" key="7">
    <source>
        <dbReference type="Proteomes" id="UP001162156"/>
    </source>
</evidence>
<feature type="region of interest" description="Disordered" evidence="4">
    <location>
        <begin position="380"/>
        <end position="402"/>
    </location>
</feature>
<evidence type="ECO:0000313" key="6">
    <source>
        <dbReference type="EMBL" id="KAJ8971790.1"/>
    </source>
</evidence>
<comment type="cofactor">
    <cofactor evidence="1">
        <name>heme b</name>
        <dbReference type="ChEBI" id="CHEBI:60344"/>
    </cofactor>
</comment>
<evidence type="ECO:0000256" key="1">
    <source>
        <dbReference type="ARBA" id="ARBA00001970"/>
    </source>
</evidence>
<dbReference type="InterPro" id="IPR042307">
    <property type="entry name" value="Reeler_sf"/>
</dbReference>
<dbReference type="PANTHER" id="PTHR45828">
    <property type="entry name" value="CYTOCHROME B561/FERRIC REDUCTASE TRANSMEMBRANE"/>
    <property type="match status" value="1"/>
</dbReference>
<dbReference type="GO" id="GO:0016020">
    <property type="term" value="C:membrane"/>
    <property type="evidence" value="ECO:0007669"/>
    <property type="project" value="UniProtKB-SubCell"/>
</dbReference>
<evidence type="ECO:0000256" key="4">
    <source>
        <dbReference type="SAM" id="MobiDB-lite"/>
    </source>
</evidence>
<dbReference type="InterPro" id="IPR002861">
    <property type="entry name" value="Reeler_dom"/>
</dbReference>
<dbReference type="AlphaFoldDB" id="A0AAV8ZUY5"/>
<comment type="subcellular location">
    <subcellularLocation>
        <location evidence="2">Membrane</location>
        <topology evidence="2">Multi-pass membrane protein</topology>
    </subcellularLocation>
</comment>
<evidence type="ECO:0000256" key="2">
    <source>
        <dbReference type="ARBA" id="ARBA00004141"/>
    </source>
</evidence>
<feature type="compositionally biased region" description="Low complexity" evidence="4">
    <location>
        <begin position="182"/>
        <end position="195"/>
    </location>
</feature>
<dbReference type="SMART" id="SM00664">
    <property type="entry name" value="DoH"/>
    <property type="match status" value="1"/>
</dbReference>
<dbReference type="Proteomes" id="UP001162156">
    <property type="component" value="Unassembled WGS sequence"/>
</dbReference>